<organism evidence="2 3">
    <name type="scientific">Vreelandella aquamarina</name>
    <dbReference type="NCBI Taxonomy" id="77097"/>
    <lineage>
        <taxon>Bacteria</taxon>
        <taxon>Pseudomonadati</taxon>
        <taxon>Pseudomonadota</taxon>
        <taxon>Gammaproteobacteria</taxon>
        <taxon>Oceanospirillales</taxon>
        <taxon>Halomonadaceae</taxon>
        <taxon>Vreelandella</taxon>
    </lineage>
</organism>
<accession>A0A6F8SRQ3</accession>
<protein>
    <recommendedName>
        <fullName evidence="1">Transposase IS66 zinc-finger binding domain-containing protein</fullName>
    </recommendedName>
</protein>
<gene>
    <name evidence="2" type="ORF">HMSLTHF_06140</name>
</gene>
<dbReference type="AlphaFoldDB" id="A0A6F8SRQ3"/>
<evidence type="ECO:0000259" key="1">
    <source>
        <dbReference type="Pfam" id="PF13005"/>
    </source>
</evidence>
<dbReference type="Pfam" id="PF13005">
    <property type="entry name" value="zf-IS66"/>
    <property type="match status" value="1"/>
</dbReference>
<dbReference type="InterPro" id="IPR024474">
    <property type="entry name" value="Znf_dom_IS66"/>
</dbReference>
<dbReference type="Proteomes" id="UP000503197">
    <property type="component" value="Chromosome"/>
</dbReference>
<feature type="domain" description="Transposase IS66 zinc-finger binding" evidence="1">
    <location>
        <begin position="10"/>
        <end position="52"/>
    </location>
</feature>
<dbReference type="EMBL" id="AP022821">
    <property type="protein sequence ID" value="BCA90839.1"/>
    <property type="molecule type" value="Genomic_DNA"/>
</dbReference>
<evidence type="ECO:0000313" key="3">
    <source>
        <dbReference type="Proteomes" id="UP000503197"/>
    </source>
</evidence>
<proteinExistence type="predicted"/>
<sequence length="91" mass="10230">MHELPDNDHHCHKDSAALKIIGEEVIEKLHGLPARIEVTRHVRRKYACPTCEEGMKTAPAPPAKLFCLKAMPAPRCSPLYRDRQIPGRALP</sequence>
<name>A0A6F8SRQ3_9GAMM</name>
<reference evidence="2 3" key="1">
    <citation type="submission" date="2020-02" db="EMBL/GenBank/DDBJ databases">
        <title>Complete Genome Sequence of Halomonas meridiana strain BAA-801, Isolated from Deep Sea Thermal Vent.</title>
        <authorList>
            <person name="Takahashi Y."/>
            <person name="Takahashi H."/>
            <person name="Galipon J."/>
            <person name="Arakawa K."/>
        </authorList>
    </citation>
    <scope>NUCLEOTIDE SEQUENCE [LARGE SCALE GENOMIC DNA]</scope>
    <source>
        <strain evidence="2 3">Slthf1</strain>
    </source>
</reference>
<evidence type="ECO:0000313" key="2">
    <source>
        <dbReference type="EMBL" id="BCA90839.1"/>
    </source>
</evidence>